<dbReference type="Proteomes" id="UP000076722">
    <property type="component" value="Unassembled WGS sequence"/>
</dbReference>
<name>A0A164N487_9AGAM</name>
<reference evidence="2 3" key="1">
    <citation type="journal article" date="2016" name="Mol. Biol. Evol.">
        <title>Comparative Genomics of Early-Diverging Mushroom-Forming Fungi Provides Insights into the Origins of Lignocellulose Decay Capabilities.</title>
        <authorList>
            <person name="Nagy L.G."/>
            <person name="Riley R."/>
            <person name="Tritt A."/>
            <person name="Adam C."/>
            <person name="Daum C."/>
            <person name="Floudas D."/>
            <person name="Sun H."/>
            <person name="Yadav J.S."/>
            <person name="Pangilinan J."/>
            <person name="Larsson K.H."/>
            <person name="Matsuura K."/>
            <person name="Barry K."/>
            <person name="Labutti K."/>
            <person name="Kuo R."/>
            <person name="Ohm R.A."/>
            <person name="Bhattacharya S.S."/>
            <person name="Shirouzu T."/>
            <person name="Yoshinaga Y."/>
            <person name="Martin F.M."/>
            <person name="Grigoriev I.V."/>
            <person name="Hibbett D.S."/>
        </authorList>
    </citation>
    <scope>NUCLEOTIDE SEQUENCE [LARGE SCALE GENOMIC DNA]</scope>
    <source>
        <strain evidence="2 3">HHB9708</strain>
    </source>
</reference>
<protein>
    <submittedName>
        <fullName evidence="2">Uncharacterized protein</fullName>
    </submittedName>
</protein>
<sequence>MGYDDDDQEPASDAAEFQKWFGESRLLSTFPHDFCDHEREQKKNETGTISMEHTNPDIPLKFLAANAILHDNPYSEPHVVNLDFINDHEHRVRLIAHILELFTIEREKLRDRWVNSATLYGDRVGLTRFAGVLLPIVVLQVLDHPDTFRSVYENFLASDIVTPSLVASAVRYASDIRVETLMQYANMVRTSVAFQVRLCVYDIYQPNDDDSDSDDDEDDDEGPDEVEEAWYEQRVAHDVQRYIRSRTISWLKWSLCPLSEEKYGLPYVRANANQTVETNEMPGEWERHFR</sequence>
<keyword evidence="3" id="KW-1185">Reference proteome</keyword>
<gene>
    <name evidence="2" type="ORF">SISNIDRAFT_471090</name>
</gene>
<evidence type="ECO:0000313" key="3">
    <source>
        <dbReference type="Proteomes" id="UP000076722"/>
    </source>
</evidence>
<feature type="compositionally biased region" description="Acidic residues" evidence="1">
    <location>
        <begin position="207"/>
        <end position="226"/>
    </location>
</feature>
<feature type="region of interest" description="Disordered" evidence="1">
    <location>
        <begin position="205"/>
        <end position="226"/>
    </location>
</feature>
<proteinExistence type="predicted"/>
<evidence type="ECO:0000256" key="1">
    <source>
        <dbReference type="SAM" id="MobiDB-lite"/>
    </source>
</evidence>
<organism evidence="2 3">
    <name type="scientific">Sistotremastrum niveocremeum HHB9708</name>
    <dbReference type="NCBI Taxonomy" id="1314777"/>
    <lineage>
        <taxon>Eukaryota</taxon>
        <taxon>Fungi</taxon>
        <taxon>Dikarya</taxon>
        <taxon>Basidiomycota</taxon>
        <taxon>Agaricomycotina</taxon>
        <taxon>Agaricomycetes</taxon>
        <taxon>Sistotremastrales</taxon>
        <taxon>Sistotremastraceae</taxon>
        <taxon>Sertulicium</taxon>
        <taxon>Sertulicium niveocremeum</taxon>
    </lineage>
</organism>
<dbReference type="EMBL" id="KV419452">
    <property type="protein sequence ID" value="KZS87338.1"/>
    <property type="molecule type" value="Genomic_DNA"/>
</dbReference>
<accession>A0A164N487</accession>
<dbReference type="AlphaFoldDB" id="A0A164N487"/>
<evidence type="ECO:0000313" key="2">
    <source>
        <dbReference type="EMBL" id="KZS87338.1"/>
    </source>
</evidence>